<dbReference type="SUPFAM" id="SSF51126">
    <property type="entry name" value="Pectin lyase-like"/>
    <property type="match status" value="1"/>
</dbReference>
<feature type="chain" id="PRO_5003836928" description="CEMIP beta-helix domain-containing protein" evidence="2">
    <location>
        <begin position="20"/>
        <end position="426"/>
    </location>
</feature>
<dbReference type="Gene3D" id="2.160.20.10">
    <property type="entry name" value="Single-stranded right-handed beta-helix, Pectin lyase-like"/>
    <property type="match status" value="1"/>
</dbReference>
<dbReference type="InterPro" id="IPR011050">
    <property type="entry name" value="Pectin_lyase_fold/virulence"/>
</dbReference>
<evidence type="ECO:0000259" key="3">
    <source>
        <dbReference type="Pfam" id="PF24606"/>
    </source>
</evidence>
<evidence type="ECO:0000313" key="4">
    <source>
        <dbReference type="EMBL" id="EJK57011.1"/>
    </source>
</evidence>
<feature type="signal peptide" evidence="2">
    <location>
        <begin position="1"/>
        <end position="19"/>
    </location>
</feature>
<evidence type="ECO:0000256" key="2">
    <source>
        <dbReference type="SAM" id="SignalP"/>
    </source>
</evidence>
<comment type="caution">
    <text evidence="4">The sequence shown here is derived from an EMBL/GenBank/DDBJ whole genome shotgun (WGS) entry which is preliminary data.</text>
</comment>
<dbReference type="OrthoDB" id="2094524at2759"/>
<dbReference type="PANTHER" id="PTHR46769:SF2">
    <property type="entry name" value="FIBROCYSTIN-L ISOFORM 2 PRECURSOR-RELATED"/>
    <property type="match status" value="1"/>
</dbReference>
<accession>K0S7Y2</accession>
<dbReference type="Proteomes" id="UP000266841">
    <property type="component" value="Unassembled WGS sequence"/>
</dbReference>
<dbReference type="InterPro" id="IPR055401">
    <property type="entry name" value="CEMIP_beta-hel_dom"/>
</dbReference>
<keyword evidence="5" id="KW-1185">Reference proteome</keyword>
<feature type="non-terminal residue" evidence="4">
    <location>
        <position position="426"/>
    </location>
</feature>
<gene>
    <name evidence="4" type="ORF">THAOC_22991</name>
</gene>
<evidence type="ECO:0000256" key="1">
    <source>
        <dbReference type="ARBA" id="ARBA00022729"/>
    </source>
</evidence>
<keyword evidence="1 2" id="KW-0732">Signal</keyword>
<feature type="domain" description="CEMIP beta-helix" evidence="3">
    <location>
        <begin position="342"/>
        <end position="425"/>
    </location>
</feature>
<proteinExistence type="predicted"/>
<dbReference type="InterPro" id="IPR052387">
    <property type="entry name" value="Fibrocystin"/>
</dbReference>
<organism evidence="4 5">
    <name type="scientific">Thalassiosira oceanica</name>
    <name type="common">Marine diatom</name>
    <dbReference type="NCBI Taxonomy" id="159749"/>
    <lineage>
        <taxon>Eukaryota</taxon>
        <taxon>Sar</taxon>
        <taxon>Stramenopiles</taxon>
        <taxon>Ochrophyta</taxon>
        <taxon>Bacillariophyta</taxon>
        <taxon>Coscinodiscophyceae</taxon>
        <taxon>Thalassiosirophycidae</taxon>
        <taxon>Thalassiosirales</taxon>
        <taxon>Thalassiosiraceae</taxon>
        <taxon>Thalassiosira</taxon>
    </lineage>
</organism>
<evidence type="ECO:0000313" key="5">
    <source>
        <dbReference type="Proteomes" id="UP000266841"/>
    </source>
</evidence>
<reference evidence="4 5" key="1">
    <citation type="journal article" date="2012" name="Genome Biol.">
        <title>Genome and low-iron response of an oceanic diatom adapted to chronic iron limitation.</title>
        <authorList>
            <person name="Lommer M."/>
            <person name="Specht M."/>
            <person name="Roy A.S."/>
            <person name="Kraemer L."/>
            <person name="Andreson R."/>
            <person name="Gutowska M.A."/>
            <person name="Wolf J."/>
            <person name="Bergner S.V."/>
            <person name="Schilhabel M.B."/>
            <person name="Klostermeier U.C."/>
            <person name="Beiko R.G."/>
            <person name="Rosenstiel P."/>
            <person name="Hippler M."/>
            <person name="Laroche J."/>
        </authorList>
    </citation>
    <scope>NUCLEOTIDE SEQUENCE [LARGE SCALE GENOMIC DNA]</scope>
    <source>
        <strain evidence="4 5">CCMP1005</strain>
    </source>
</reference>
<name>K0S7Y2_THAOC</name>
<dbReference type="Pfam" id="PF24606">
    <property type="entry name" value="CEMIP_beta-hel"/>
    <property type="match status" value="1"/>
</dbReference>
<dbReference type="EMBL" id="AGNL01029828">
    <property type="protein sequence ID" value="EJK57011.1"/>
    <property type="molecule type" value="Genomic_DNA"/>
</dbReference>
<protein>
    <recommendedName>
        <fullName evidence="3">CEMIP beta-helix domain-containing protein</fullName>
    </recommendedName>
</protein>
<dbReference type="PANTHER" id="PTHR46769">
    <property type="entry name" value="POLYCYSTIC KIDNEY AND HEPATIC DISEASE 1 (AUTOSOMAL RECESSIVE)-LIKE 1"/>
    <property type="match status" value="1"/>
</dbReference>
<sequence length="426" mass="46008">MRFFLHRFIVSIIFRGVVADAAFGQGQEADYLANFDAIEDATYALVKDPSSSEKLPSGLVPTCANRGLSSNSGAPREVTVSGGGTVTSSAVASQCGADSVCIIPMGTTFEVNASIDLGALVVRGNVEWTDSQLFSPDVYLCAGYVAIEGQGQWNMDVQDKNAAIYIKNNGYVHPDLRSRAFGSHAKTASDYPTIDIRGRELVRTWSLLSEPLNGGDSTMTLLHDANLMGWRVGDRVGISSDEPMASGEGEEFTILAISERGTVTLDRPAENDYDVAFVPPREGQTYPALMSPEVVNLSRNIVITGDDYEHIGCDPNLPEVIPAEESSTRGCRCASYRTKCTVGWHSIAMNGGSARIQNTRLERCGQRGIEGKYCLHFHKLGSCPTCLFKGNSIEGSHQRGIIVHGTHLSAVEDNTLWNVRGAGIYI</sequence>
<dbReference type="AlphaFoldDB" id="K0S7Y2"/>
<dbReference type="InterPro" id="IPR012334">
    <property type="entry name" value="Pectin_lyas_fold"/>
</dbReference>